<dbReference type="Proteomes" id="UP000507470">
    <property type="component" value="Unassembled WGS sequence"/>
</dbReference>
<keyword evidence="2" id="KW-1185">Reference proteome</keyword>
<evidence type="ECO:0000313" key="2">
    <source>
        <dbReference type="Proteomes" id="UP000507470"/>
    </source>
</evidence>
<reference evidence="1 2" key="1">
    <citation type="submission" date="2020-06" db="EMBL/GenBank/DDBJ databases">
        <authorList>
            <person name="Li R."/>
            <person name="Bekaert M."/>
        </authorList>
    </citation>
    <scope>NUCLEOTIDE SEQUENCE [LARGE SCALE GENOMIC DNA]</scope>
    <source>
        <strain evidence="2">wild</strain>
    </source>
</reference>
<accession>A0A6J8BBC0</accession>
<evidence type="ECO:0000313" key="1">
    <source>
        <dbReference type="EMBL" id="CAC5379899.1"/>
    </source>
</evidence>
<dbReference type="AlphaFoldDB" id="A0A6J8BBC0"/>
<dbReference type="EMBL" id="CACVKT020002753">
    <property type="protein sequence ID" value="CAC5379899.1"/>
    <property type="molecule type" value="Genomic_DNA"/>
</dbReference>
<gene>
    <name evidence="1" type="ORF">MCOR_15904</name>
</gene>
<name>A0A6J8BBC0_MYTCO</name>
<organism evidence="1 2">
    <name type="scientific">Mytilus coruscus</name>
    <name type="common">Sea mussel</name>
    <dbReference type="NCBI Taxonomy" id="42192"/>
    <lineage>
        <taxon>Eukaryota</taxon>
        <taxon>Metazoa</taxon>
        <taxon>Spiralia</taxon>
        <taxon>Lophotrochozoa</taxon>
        <taxon>Mollusca</taxon>
        <taxon>Bivalvia</taxon>
        <taxon>Autobranchia</taxon>
        <taxon>Pteriomorphia</taxon>
        <taxon>Mytilida</taxon>
        <taxon>Mytiloidea</taxon>
        <taxon>Mytilidae</taxon>
        <taxon>Mytilinae</taxon>
        <taxon>Mytilus</taxon>
    </lineage>
</organism>
<dbReference type="OrthoDB" id="10310637at2759"/>
<dbReference type="SUPFAM" id="SSF101898">
    <property type="entry name" value="NHL repeat"/>
    <property type="match status" value="1"/>
</dbReference>
<protein>
    <submittedName>
        <fullName evidence="1">Uncharacterized protein</fullName>
    </submittedName>
</protein>
<proteinExistence type="predicted"/>
<sequence>MWTREQSCCKIYRLDTSRTCNNCDRQCKLQGKKRFRDTIKDNFIDEISIPGVYAITNIHENDDVLVTSPGTQSRLFRLSTYKSLSIISETVTDKAYYNISPLPDFAFAVICHSRPRSAFKKKANFDWSRGVTSHIDIINVDGNVLKHFSESFLCESTEFGNPFIMPLKSMCCLPNGTIVASIETKTHSFISCINQNGRVKWTYNLNDTSEGVSFYDGKIYVFLRESQVVRVLSVEGGLKPTSTFRLPHYIGDGSSLIVCRNLLTVIDKTSSIKLYKLQ</sequence>